<organism evidence="3 4">
    <name type="scientific">Varroa destructor</name>
    <name type="common">Honeybee mite</name>
    <dbReference type="NCBI Taxonomy" id="109461"/>
    <lineage>
        <taxon>Eukaryota</taxon>
        <taxon>Metazoa</taxon>
        <taxon>Ecdysozoa</taxon>
        <taxon>Arthropoda</taxon>
        <taxon>Chelicerata</taxon>
        <taxon>Arachnida</taxon>
        <taxon>Acari</taxon>
        <taxon>Parasitiformes</taxon>
        <taxon>Mesostigmata</taxon>
        <taxon>Gamasina</taxon>
        <taxon>Dermanyssoidea</taxon>
        <taxon>Varroidae</taxon>
        <taxon>Varroa</taxon>
    </lineage>
</organism>
<dbReference type="EnsemblMetazoa" id="XM_022817427">
    <property type="protein sequence ID" value="XP_022673162"/>
    <property type="gene ID" value="LOC111255456"/>
</dbReference>
<proteinExistence type="inferred from homology"/>
<dbReference type="FunCoup" id="A0A7M7L7W0">
    <property type="interactions" value="1384"/>
</dbReference>
<dbReference type="InterPro" id="IPR000073">
    <property type="entry name" value="AB_hydrolase_1"/>
</dbReference>
<accession>A0A7M7L7W0</accession>
<dbReference type="GO" id="GO:0005811">
    <property type="term" value="C:lipid droplet"/>
    <property type="evidence" value="ECO:0007669"/>
    <property type="project" value="TreeGrafter"/>
</dbReference>
<sequence>MCPVTPCGMRASASRTVSSVYGHSPHTEETEHPYLEALLALFIWGLNLVFSIASKLTPRWIRWCPTSPQQLLEAESRMLMHLKMKFELRDVTIDNCTGGKEPHRIRTFTIQGDDNSLMPLVLLHGFGSGLGMWALNLDKLSQSGRRSVYAIDTLGFGSSSRPQFATEAAEVESQFMHSVEKWRQAVDLRKAIFIGHGLGGFIAASYTLKFPERVAHLVLVDPWGLPERSSHTERHLVIPSWAKMAVNLLHPFNPLGVLRAAGPLGPHLVRKFRPDLRKKFDHVISDRKVVPAYMYHMNTQTPSGEAGFRCMMNSLGWARHPMLKRMAQIRPSIAITFVYGSRSWVDKGPGVRVKHMRPHSSTEVEVVEGAGHHVYGDKPDEFNKLIIAVAEQVDVSPDNKDALLE</sequence>
<dbReference type="Proteomes" id="UP000594260">
    <property type="component" value="Unplaced"/>
</dbReference>
<protein>
    <recommendedName>
        <fullName evidence="2">AB hydrolase-1 domain-containing protein</fullName>
    </recommendedName>
</protein>
<dbReference type="RefSeq" id="XP_022673162.1">
    <property type="nucleotide sequence ID" value="XM_022817427.1"/>
</dbReference>
<dbReference type="InParanoid" id="A0A7M7L7W0"/>
<dbReference type="GO" id="GO:0055088">
    <property type="term" value="P:lipid homeostasis"/>
    <property type="evidence" value="ECO:0007669"/>
    <property type="project" value="TreeGrafter"/>
</dbReference>
<dbReference type="GO" id="GO:0005739">
    <property type="term" value="C:mitochondrion"/>
    <property type="evidence" value="ECO:0007669"/>
    <property type="project" value="TreeGrafter"/>
</dbReference>
<reference evidence="3" key="1">
    <citation type="submission" date="2021-01" db="UniProtKB">
        <authorList>
            <consortium name="EnsemblMetazoa"/>
        </authorList>
    </citation>
    <scope>IDENTIFICATION</scope>
</reference>
<dbReference type="Gene3D" id="3.40.50.1820">
    <property type="entry name" value="alpha/beta hydrolase"/>
    <property type="match status" value="1"/>
</dbReference>
<dbReference type="PANTHER" id="PTHR42886:SF29">
    <property type="entry name" value="PUMMELIG, ISOFORM A"/>
    <property type="match status" value="1"/>
</dbReference>
<feature type="domain" description="AB hydrolase-1" evidence="2">
    <location>
        <begin position="119"/>
        <end position="228"/>
    </location>
</feature>
<dbReference type="OMA" id="ARDPIMD"/>
<keyword evidence="4" id="KW-1185">Reference proteome</keyword>
<dbReference type="OrthoDB" id="7457040at2759"/>
<evidence type="ECO:0000259" key="2">
    <source>
        <dbReference type="Pfam" id="PF00561"/>
    </source>
</evidence>
<dbReference type="KEGG" id="vde:111255456"/>
<evidence type="ECO:0000313" key="3">
    <source>
        <dbReference type="EnsemblMetazoa" id="XP_022673162"/>
    </source>
</evidence>
<evidence type="ECO:0000313" key="4">
    <source>
        <dbReference type="Proteomes" id="UP000594260"/>
    </source>
</evidence>
<dbReference type="GO" id="GO:0042171">
    <property type="term" value="F:lysophosphatidic acid acyltransferase activity"/>
    <property type="evidence" value="ECO:0007669"/>
    <property type="project" value="TreeGrafter"/>
</dbReference>
<dbReference type="GO" id="GO:0052689">
    <property type="term" value="F:carboxylic ester hydrolase activity"/>
    <property type="evidence" value="ECO:0007669"/>
    <property type="project" value="TreeGrafter"/>
</dbReference>
<dbReference type="GO" id="GO:0006654">
    <property type="term" value="P:phosphatidic acid biosynthetic process"/>
    <property type="evidence" value="ECO:0007669"/>
    <property type="project" value="TreeGrafter"/>
</dbReference>
<dbReference type="PANTHER" id="PTHR42886">
    <property type="entry name" value="RE40534P-RELATED"/>
    <property type="match status" value="1"/>
</dbReference>
<dbReference type="AlphaFoldDB" id="A0A7M7L7W0"/>
<dbReference type="PRINTS" id="PR00111">
    <property type="entry name" value="ABHYDROLASE"/>
</dbReference>
<evidence type="ECO:0000256" key="1">
    <source>
        <dbReference type="ARBA" id="ARBA00038097"/>
    </source>
</evidence>
<dbReference type="GeneID" id="111255456"/>
<comment type="similarity">
    <text evidence="1">Belongs to the peptidase S33 family. ABHD4/ABHD5 subfamily.</text>
</comment>
<name>A0A7M7L7W0_VARDE</name>
<dbReference type="Pfam" id="PF00561">
    <property type="entry name" value="Abhydrolase_1"/>
    <property type="match status" value="1"/>
</dbReference>
<dbReference type="InterPro" id="IPR029058">
    <property type="entry name" value="AB_hydrolase_fold"/>
</dbReference>
<dbReference type="SUPFAM" id="SSF53474">
    <property type="entry name" value="alpha/beta-Hydrolases"/>
    <property type="match status" value="1"/>
</dbReference>